<evidence type="ECO:0000313" key="1">
    <source>
        <dbReference type="EMBL" id="MBZ5715804.1"/>
    </source>
</evidence>
<dbReference type="Pfam" id="PF10677">
    <property type="entry name" value="DUF2490"/>
    <property type="match status" value="1"/>
</dbReference>
<keyword evidence="2" id="KW-1185">Reference proteome</keyword>
<proteinExistence type="predicted"/>
<organism evidence="1 2">
    <name type="scientific">Nannocystis pusilla</name>
    <dbReference type="NCBI Taxonomy" id="889268"/>
    <lineage>
        <taxon>Bacteria</taxon>
        <taxon>Pseudomonadati</taxon>
        <taxon>Myxococcota</taxon>
        <taxon>Polyangia</taxon>
        <taxon>Nannocystales</taxon>
        <taxon>Nannocystaceae</taxon>
        <taxon>Nannocystis</taxon>
    </lineage>
</organism>
<name>A0ABS7U5R3_9BACT</name>
<protein>
    <submittedName>
        <fullName evidence="1">DUF2490 domain-containing protein</fullName>
    </submittedName>
</protein>
<dbReference type="InterPro" id="IPR019619">
    <property type="entry name" value="DUF2490"/>
</dbReference>
<sequence length="296" mass="34305">MPPRIRRHPRPPGRLVGLAVLLAGTTARATRPSEPDIGIWNQIMLDMNLDAKAKGLRLHLDFHLRRMNSPLQYVRDMSGAIVETKQNPNTFLLVRPAIGYMWAKWGGFFVGYMWFPDFFDDPVFARTRNVNEHRVYEQLTLRWAWEGRLDVNWRTRVEHRIRTHGLGSDDIVNGVPQDMGLGRWAHRFRQRLRIAFNLKKDAPWQLLVHDEIFVHLNSTAYSRPGFDQNWLFVGLAHDTRAMRVEFGYLNQYIRRPRDPDNNNHLLSLAFIIKLAPGQKARPPATPAAPSAPPAKR</sequence>
<dbReference type="EMBL" id="JAIRAU010000059">
    <property type="protein sequence ID" value="MBZ5715804.1"/>
    <property type="molecule type" value="Genomic_DNA"/>
</dbReference>
<accession>A0ABS7U5R3</accession>
<dbReference type="Proteomes" id="UP001139031">
    <property type="component" value="Unassembled WGS sequence"/>
</dbReference>
<comment type="caution">
    <text evidence="1">The sequence shown here is derived from an EMBL/GenBank/DDBJ whole genome shotgun (WGS) entry which is preliminary data.</text>
</comment>
<reference evidence="1" key="1">
    <citation type="submission" date="2021-08" db="EMBL/GenBank/DDBJ databases">
        <authorList>
            <person name="Stevens D.C."/>
        </authorList>
    </citation>
    <scope>NUCLEOTIDE SEQUENCE</scope>
    <source>
        <strain evidence="1">DSM 53165</strain>
    </source>
</reference>
<gene>
    <name evidence="1" type="ORF">K7C98_41795</name>
</gene>
<evidence type="ECO:0000313" key="2">
    <source>
        <dbReference type="Proteomes" id="UP001139031"/>
    </source>
</evidence>
<dbReference type="RefSeq" id="WP_224197545.1">
    <property type="nucleotide sequence ID" value="NZ_JAIRAU010000059.1"/>
</dbReference>